<reference evidence="8" key="1">
    <citation type="submission" date="2022-05" db="EMBL/GenBank/DDBJ databases">
        <authorList>
            <person name="Jo J.-H."/>
            <person name="Im W.-T."/>
        </authorList>
    </citation>
    <scope>NUCLEOTIDE SEQUENCE</scope>
    <source>
        <strain evidence="8">RB56-2</strain>
    </source>
</reference>
<dbReference type="Pfam" id="PF13356">
    <property type="entry name" value="Arm-DNA-bind_3"/>
    <property type="match status" value="1"/>
</dbReference>
<dbReference type="SUPFAM" id="SSF56349">
    <property type="entry name" value="DNA breaking-rejoining enzymes"/>
    <property type="match status" value="1"/>
</dbReference>
<dbReference type="Gene3D" id="1.10.150.130">
    <property type="match status" value="1"/>
</dbReference>
<evidence type="ECO:0000313" key="9">
    <source>
        <dbReference type="Proteomes" id="UP001165383"/>
    </source>
</evidence>
<dbReference type="InterPro" id="IPR002104">
    <property type="entry name" value="Integrase_catalytic"/>
</dbReference>
<dbReference type="PANTHER" id="PTHR30629">
    <property type="entry name" value="PROPHAGE INTEGRASE"/>
    <property type="match status" value="1"/>
</dbReference>
<keyword evidence="4" id="KW-0233">DNA recombination</keyword>
<comment type="similarity">
    <text evidence="1">Belongs to the 'phage' integrase family.</text>
</comment>
<evidence type="ECO:0000256" key="5">
    <source>
        <dbReference type="PROSITE-ProRule" id="PRU01248"/>
    </source>
</evidence>
<dbReference type="Pfam" id="PF00589">
    <property type="entry name" value="Phage_integrase"/>
    <property type="match status" value="1"/>
</dbReference>
<feature type="domain" description="Tyr recombinase" evidence="6">
    <location>
        <begin position="231"/>
        <end position="404"/>
    </location>
</feature>
<dbReference type="InterPro" id="IPR053876">
    <property type="entry name" value="Phage_int_M"/>
</dbReference>
<dbReference type="GO" id="GO:0003677">
    <property type="term" value="F:DNA binding"/>
    <property type="evidence" value="ECO:0007669"/>
    <property type="project" value="UniProtKB-KW"/>
</dbReference>
<proteinExistence type="inferred from homology"/>
<comment type="caution">
    <text evidence="8">The sequence shown here is derived from an EMBL/GenBank/DDBJ whole genome shotgun (WGS) entry which is preliminary data.</text>
</comment>
<evidence type="ECO:0000256" key="1">
    <source>
        <dbReference type="ARBA" id="ARBA00008857"/>
    </source>
</evidence>
<dbReference type="PROSITE" id="PS51898">
    <property type="entry name" value="TYR_RECOMBINASE"/>
    <property type="match status" value="1"/>
</dbReference>
<name>A0ABT0SBJ6_9SPHN</name>
<gene>
    <name evidence="8" type="ORF">LZ518_11720</name>
</gene>
<dbReference type="EMBL" id="JAMGBB010000001">
    <property type="protein sequence ID" value="MCL6741795.1"/>
    <property type="molecule type" value="Genomic_DNA"/>
</dbReference>
<feature type="domain" description="Core-binding (CB)" evidence="7">
    <location>
        <begin position="106"/>
        <end position="199"/>
    </location>
</feature>
<dbReference type="InterPro" id="IPR025166">
    <property type="entry name" value="Integrase_DNA_bind_dom"/>
</dbReference>
<evidence type="ECO:0000259" key="6">
    <source>
        <dbReference type="PROSITE" id="PS51898"/>
    </source>
</evidence>
<dbReference type="Pfam" id="PF22022">
    <property type="entry name" value="Phage_int_M"/>
    <property type="match status" value="1"/>
</dbReference>
<dbReference type="PANTHER" id="PTHR30629:SF2">
    <property type="entry name" value="PROPHAGE INTEGRASE INTS-RELATED"/>
    <property type="match status" value="1"/>
</dbReference>
<dbReference type="Proteomes" id="UP001165383">
    <property type="component" value="Unassembled WGS sequence"/>
</dbReference>
<dbReference type="CDD" id="cd00801">
    <property type="entry name" value="INT_P4_C"/>
    <property type="match status" value="1"/>
</dbReference>
<evidence type="ECO:0000256" key="4">
    <source>
        <dbReference type="ARBA" id="ARBA00023172"/>
    </source>
</evidence>
<dbReference type="InterPro" id="IPR044068">
    <property type="entry name" value="CB"/>
</dbReference>
<keyword evidence="3 5" id="KW-0238">DNA-binding</keyword>
<evidence type="ECO:0000259" key="7">
    <source>
        <dbReference type="PROSITE" id="PS51900"/>
    </source>
</evidence>
<organism evidence="8 9">
    <name type="scientific">Sphingomonas brevis</name>
    <dbReference type="NCBI Taxonomy" id="2908206"/>
    <lineage>
        <taxon>Bacteria</taxon>
        <taxon>Pseudomonadati</taxon>
        <taxon>Pseudomonadota</taxon>
        <taxon>Alphaproteobacteria</taxon>
        <taxon>Sphingomonadales</taxon>
        <taxon>Sphingomonadaceae</taxon>
        <taxon>Sphingomonas</taxon>
    </lineage>
</organism>
<dbReference type="Gene3D" id="3.30.160.390">
    <property type="entry name" value="Integrase, DNA-binding domain"/>
    <property type="match status" value="1"/>
</dbReference>
<dbReference type="PROSITE" id="PS51900">
    <property type="entry name" value="CB"/>
    <property type="match status" value="1"/>
</dbReference>
<evidence type="ECO:0000313" key="8">
    <source>
        <dbReference type="EMBL" id="MCL6741795.1"/>
    </source>
</evidence>
<accession>A0ABT0SBJ6</accession>
<evidence type="ECO:0000256" key="2">
    <source>
        <dbReference type="ARBA" id="ARBA00022908"/>
    </source>
</evidence>
<protein>
    <submittedName>
        <fullName evidence="8">Integrase arm-type DNA-binding domain-containing protein</fullName>
    </submittedName>
</protein>
<keyword evidence="2" id="KW-0229">DNA integration</keyword>
<evidence type="ECO:0000256" key="3">
    <source>
        <dbReference type="ARBA" id="ARBA00023125"/>
    </source>
</evidence>
<dbReference type="RefSeq" id="WP_249916161.1">
    <property type="nucleotide sequence ID" value="NZ_JAMGBB010000001.1"/>
</dbReference>
<dbReference type="InterPro" id="IPR013762">
    <property type="entry name" value="Integrase-like_cat_sf"/>
</dbReference>
<dbReference type="InterPro" id="IPR050808">
    <property type="entry name" value="Phage_Integrase"/>
</dbReference>
<keyword evidence="9" id="KW-1185">Reference proteome</keyword>
<sequence length="429" mass="47005">MDRLAKLPGDKTRLYCDGGGLYLCVDKRGGVGPDGQRRAGSASWMFRYMIDGNARTMGLGAYPTVGLAKARRKATEAREALSDGHDPLDLRNAARASKQLARATAMTFREAAEVYIASKQDEWKNAKHAEQWPSTLKAYAYPIIGDVSIADIDNAAVLRVLQQDVTATDGKSTERLWTAKPETASRLRGRLEAVLGWAIAGGRRTAENCARWDILKHQLPAKTKLPRGRVKHHAALPIDAMPEFMPRLREAEGMGARALEFAILTAARSGEVRGARWAEIDLKAKVWNVPGSRMKAGRDHRVPLSSAAVTLLQTLPRGEANDLVFLAPKGGMLSDTTLSAVLRRMKVDAVPHGIARSTFRDWGSERTNFPSEMLEMALAHTVSNKVEAAYRRGDLFEKRRALMDAWAAFIASPVSNSNVTDLAIARGLP</sequence>
<dbReference type="InterPro" id="IPR011010">
    <property type="entry name" value="DNA_brk_join_enz"/>
</dbReference>
<dbReference type="InterPro" id="IPR010998">
    <property type="entry name" value="Integrase_recombinase_N"/>
</dbReference>
<dbReference type="InterPro" id="IPR038488">
    <property type="entry name" value="Integrase_DNA-bd_sf"/>
</dbReference>
<dbReference type="Gene3D" id="1.10.443.10">
    <property type="entry name" value="Intergrase catalytic core"/>
    <property type="match status" value="1"/>
</dbReference>